<reference evidence="3" key="1">
    <citation type="submission" date="2016-10" db="EMBL/GenBank/DDBJ databases">
        <authorList>
            <person name="Varghese N."/>
            <person name="Submissions S."/>
        </authorList>
    </citation>
    <scope>NUCLEOTIDE SEQUENCE [LARGE SCALE GENOMIC DNA]</scope>
    <source>
        <strain evidence="3">DSM 23317</strain>
    </source>
</reference>
<dbReference type="AlphaFoldDB" id="A0A1G8V418"/>
<sequence>MNAHLPKPEILQNLERQFWQYQSLAEPVFSNKPSMDDEVAFVWRHKLAVERAAEFKRIQKNRQRDEQEQRLRLFFDRAYTAELDRNLEQPQWLQRDLGIQITQLELLEELLDDDGDIRRLSRLIEADIWLSKALIRYINSNRFDFRRVNDVQDVQLAINYLGYERLRNLLPGLIFEHWSWSPNQGQGIHQRKLWRWCRLMKSRSAHWLKQEGRDPQTARVYSCVFALGAILVHRQATKLYQSMRQSWLSQARLESGSEVYEGVRFLRMPCQPIAGHLQDQLQVAEAFLQGIGYQGRFLSLMQGLQMPWFNSDAEARALSRAFGEVVYLTLGSRVIKQVEGLEVITAYYQIPEARVTAAGRP</sequence>
<evidence type="ECO:0000313" key="3">
    <source>
        <dbReference type="Proteomes" id="UP000199527"/>
    </source>
</evidence>
<dbReference type="PROSITE" id="PS51833">
    <property type="entry name" value="HDOD"/>
    <property type="match status" value="1"/>
</dbReference>
<dbReference type="Proteomes" id="UP000199527">
    <property type="component" value="Unassembled WGS sequence"/>
</dbReference>
<evidence type="ECO:0000259" key="1">
    <source>
        <dbReference type="PROSITE" id="PS51833"/>
    </source>
</evidence>
<dbReference type="InterPro" id="IPR013976">
    <property type="entry name" value="HDOD"/>
</dbReference>
<feature type="domain" description="HDOD" evidence="1">
    <location>
        <begin position="96"/>
        <end position="297"/>
    </location>
</feature>
<gene>
    <name evidence="2" type="ORF">SAMN04488540_11092</name>
</gene>
<dbReference type="RefSeq" id="WP_090365707.1">
    <property type="nucleotide sequence ID" value="NZ_FNEM01000010.1"/>
</dbReference>
<keyword evidence="3" id="KW-1185">Reference proteome</keyword>
<evidence type="ECO:0000313" key="2">
    <source>
        <dbReference type="EMBL" id="SDJ60781.1"/>
    </source>
</evidence>
<dbReference type="SUPFAM" id="SSF109604">
    <property type="entry name" value="HD-domain/PDEase-like"/>
    <property type="match status" value="1"/>
</dbReference>
<protein>
    <submittedName>
        <fullName evidence="2">HDOD domain-containing protein</fullName>
    </submittedName>
</protein>
<dbReference type="EMBL" id="FNEM01000010">
    <property type="protein sequence ID" value="SDJ60781.1"/>
    <property type="molecule type" value="Genomic_DNA"/>
</dbReference>
<accession>A0A1G8V418</accession>
<organism evidence="2 3">
    <name type="scientific">Ferrimonas sediminum</name>
    <dbReference type="NCBI Taxonomy" id="718193"/>
    <lineage>
        <taxon>Bacteria</taxon>
        <taxon>Pseudomonadati</taxon>
        <taxon>Pseudomonadota</taxon>
        <taxon>Gammaproteobacteria</taxon>
        <taxon>Alteromonadales</taxon>
        <taxon>Ferrimonadaceae</taxon>
        <taxon>Ferrimonas</taxon>
    </lineage>
</organism>
<dbReference type="Pfam" id="PF08668">
    <property type="entry name" value="HDOD"/>
    <property type="match status" value="1"/>
</dbReference>
<dbReference type="OrthoDB" id="6396328at2"/>
<name>A0A1G8V418_9GAMM</name>
<proteinExistence type="predicted"/>
<dbReference type="Gene3D" id="1.10.3210.10">
    <property type="entry name" value="Hypothetical protein af1432"/>
    <property type="match status" value="1"/>
</dbReference>